<dbReference type="InterPro" id="IPR018060">
    <property type="entry name" value="HTH_AraC"/>
</dbReference>
<dbReference type="InterPro" id="IPR018062">
    <property type="entry name" value="HTH_AraC-typ_CS"/>
</dbReference>
<dbReference type="SMART" id="SM01009">
    <property type="entry name" value="AlkA_N"/>
    <property type="match status" value="1"/>
</dbReference>
<keyword evidence="11" id="KW-0234">DNA repair</keyword>
<accession>A0A916XNA6</accession>
<dbReference type="Pfam" id="PF06029">
    <property type="entry name" value="AlkA_N"/>
    <property type="match status" value="1"/>
</dbReference>
<dbReference type="SUPFAM" id="SSF55945">
    <property type="entry name" value="TATA-box binding protein-like"/>
    <property type="match status" value="1"/>
</dbReference>
<gene>
    <name evidence="13" type="ORF">GCM10010994_50180</name>
</gene>
<dbReference type="Gene3D" id="3.30.310.20">
    <property type="entry name" value="DNA-3-methyladenine glycosylase AlkA, N-terminal domain"/>
    <property type="match status" value="1"/>
</dbReference>
<evidence type="ECO:0000313" key="13">
    <source>
        <dbReference type="EMBL" id="GGC86250.1"/>
    </source>
</evidence>
<keyword evidence="5" id="KW-0227">DNA damage</keyword>
<dbReference type="Gene3D" id="1.10.10.60">
    <property type="entry name" value="Homeodomain-like"/>
    <property type="match status" value="1"/>
</dbReference>
<dbReference type="PROSITE" id="PS01124">
    <property type="entry name" value="HTH_ARAC_FAMILY_2"/>
    <property type="match status" value="1"/>
</dbReference>
<dbReference type="Pfam" id="PF12833">
    <property type="entry name" value="HTH_18"/>
    <property type="match status" value="1"/>
</dbReference>
<dbReference type="Gene3D" id="1.10.1670.10">
    <property type="entry name" value="Helix-hairpin-Helix base-excision DNA repair enzymes (C-terminal)"/>
    <property type="match status" value="1"/>
</dbReference>
<reference evidence="13" key="2">
    <citation type="submission" date="2020-09" db="EMBL/GenBank/DDBJ databases">
        <authorList>
            <person name="Sun Q."/>
            <person name="Zhou Y."/>
        </authorList>
    </citation>
    <scope>NUCLEOTIDE SEQUENCE</scope>
    <source>
        <strain evidence="13">CGMCC 1.12919</strain>
    </source>
</reference>
<comment type="cofactor">
    <cofactor evidence="1">
        <name>Zn(2+)</name>
        <dbReference type="ChEBI" id="CHEBI:29105"/>
    </cofactor>
</comment>
<organism evidence="13 14">
    <name type="scientific">Chelatococcus reniformis</name>
    <dbReference type="NCBI Taxonomy" id="1494448"/>
    <lineage>
        <taxon>Bacteria</taxon>
        <taxon>Pseudomonadati</taxon>
        <taxon>Pseudomonadota</taxon>
        <taxon>Alphaproteobacteria</taxon>
        <taxon>Hyphomicrobiales</taxon>
        <taxon>Chelatococcaceae</taxon>
        <taxon>Chelatococcus</taxon>
    </lineage>
</organism>
<dbReference type="InterPro" id="IPR050204">
    <property type="entry name" value="AraC_XylS_family_regulators"/>
</dbReference>
<sequence length="522" mass="55236">MDLDPAACYRAILARDKRFDGRFFTCVTSTGIYCRPICPARPPKLANCIFVATAAAAQNAGFRPCLRCRPESSPDLGIWLGTSTTVSRALKLIEAGALDRGPVEALAGRLGVGERHLRRLFRHHLGASPVAVAQTRRVLLAKQLLHQTSLSMTDVALASGFGSIRRFNETFQQLFARSPGALRRRTDAEGPAAGTVELLLAYREPYDWAGMLAALATRAAPGVEEVDRAIYRRSVEVAGCVGTIAVSDVRDRGALRATLQLPSLGGLPSLIAAIRHVFDLATDPAVIAAELGRDRLLAPLLATRPGLRVPGAWFGFEAAVACLLQRSLGDGATPAATGRLAAALGTPLPENLRAGGLRHAFPQPARLAVADLASLGLPTTTAHALTQLARIAADDPDLLGPHGAVDTAALRLGQLPGVDADAARAMAVHCVSECDVLPLADPSFRAAAASHGMAQDAAALRARAEAWRPWRAYAALHLMSTERARPESPVAGPRQRIADGATHVQRIAARSISAIRRNAEMP</sequence>
<dbReference type="GO" id="GO:0032259">
    <property type="term" value="P:methylation"/>
    <property type="evidence" value="ECO:0007669"/>
    <property type="project" value="UniProtKB-KW"/>
</dbReference>
<dbReference type="EMBL" id="BMGG01000010">
    <property type="protein sequence ID" value="GGC86250.1"/>
    <property type="molecule type" value="Genomic_DNA"/>
</dbReference>
<dbReference type="PROSITE" id="PS00041">
    <property type="entry name" value="HTH_ARAC_FAMILY_1"/>
    <property type="match status" value="1"/>
</dbReference>
<dbReference type="InterPro" id="IPR023170">
    <property type="entry name" value="HhH_base_excis_C"/>
</dbReference>
<keyword evidence="6" id="KW-0862">Zinc</keyword>
<dbReference type="Gene3D" id="3.40.10.10">
    <property type="entry name" value="DNA Methylphosphotriester Repair Domain"/>
    <property type="match status" value="1"/>
</dbReference>
<dbReference type="Proteomes" id="UP000637002">
    <property type="component" value="Unassembled WGS sequence"/>
</dbReference>
<keyword evidence="7" id="KW-0805">Transcription regulation</keyword>
<dbReference type="GO" id="GO:0043565">
    <property type="term" value="F:sequence-specific DNA binding"/>
    <property type="evidence" value="ECO:0007669"/>
    <property type="project" value="InterPro"/>
</dbReference>
<dbReference type="GO" id="GO:0003700">
    <property type="term" value="F:DNA-binding transcription factor activity"/>
    <property type="evidence" value="ECO:0007669"/>
    <property type="project" value="InterPro"/>
</dbReference>
<evidence type="ECO:0000256" key="7">
    <source>
        <dbReference type="ARBA" id="ARBA00023015"/>
    </source>
</evidence>
<dbReference type="InterPro" id="IPR037046">
    <property type="entry name" value="AlkA_N_sf"/>
</dbReference>
<dbReference type="InterPro" id="IPR035451">
    <property type="entry name" value="Ada-like_dom_sf"/>
</dbReference>
<dbReference type="InterPro" id="IPR010316">
    <property type="entry name" value="AlkA_N"/>
</dbReference>
<evidence type="ECO:0000256" key="4">
    <source>
        <dbReference type="ARBA" id="ARBA00022723"/>
    </source>
</evidence>
<keyword evidence="10" id="KW-0804">Transcription</keyword>
<keyword evidence="3" id="KW-0808">Transferase</keyword>
<comment type="caution">
    <text evidence="13">The sequence shown here is derived from an EMBL/GenBank/DDBJ whole genome shotgun (WGS) entry which is preliminary data.</text>
</comment>
<evidence type="ECO:0000256" key="11">
    <source>
        <dbReference type="ARBA" id="ARBA00023204"/>
    </source>
</evidence>
<dbReference type="InterPro" id="IPR009057">
    <property type="entry name" value="Homeodomain-like_sf"/>
</dbReference>
<dbReference type="InterPro" id="IPR011257">
    <property type="entry name" value="DNA_glycosylase"/>
</dbReference>
<keyword evidence="14" id="KW-1185">Reference proteome</keyword>
<dbReference type="Gene3D" id="1.10.340.30">
    <property type="entry name" value="Hypothetical protein, domain 2"/>
    <property type="match status" value="1"/>
</dbReference>
<evidence type="ECO:0000256" key="3">
    <source>
        <dbReference type="ARBA" id="ARBA00022679"/>
    </source>
</evidence>
<dbReference type="SMART" id="SM00342">
    <property type="entry name" value="HTH_ARAC"/>
    <property type="match status" value="1"/>
</dbReference>
<dbReference type="PANTHER" id="PTHR46796:SF6">
    <property type="entry name" value="ARAC SUBFAMILY"/>
    <property type="match status" value="1"/>
</dbReference>
<dbReference type="AlphaFoldDB" id="A0A916XNA6"/>
<dbReference type="GO" id="GO:0006281">
    <property type="term" value="P:DNA repair"/>
    <property type="evidence" value="ECO:0007669"/>
    <property type="project" value="UniProtKB-KW"/>
</dbReference>
<dbReference type="Pfam" id="PF02805">
    <property type="entry name" value="Ada_Zn_binding"/>
    <property type="match status" value="1"/>
</dbReference>
<dbReference type="SUPFAM" id="SSF48150">
    <property type="entry name" value="DNA-glycosylase"/>
    <property type="match status" value="1"/>
</dbReference>
<dbReference type="GO" id="GO:0008270">
    <property type="term" value="F:zinc ion binding"/>
    <property type="evidence" value="ECO:0007669"/>
    <property type="project" value="InterPro"/>
</dbReference>
<keyword evidence="4" id="KW-0479">Metal-binding</keyword>
<evidence type="ECO:0000259" key="12">
    <source>
        <dbReference type="PROSITE" id="PS01124"/>
    </source>
</evidence>
<proteinExistence type="predicted"/>
<keyword evidence="9" id="KW-0010">Activator</keyword>
<dbReference type="GO" id="GO:0008168">
    <property type="term" value="F:methyltransferase activity"/>
    <property type="evidence" value="ECO:0007669"/>
    <property type="project" value="UniProtKB-KW"/>
</dbReference>
<feature type="domain" description="HTH araC/xylS-type" evidence="12">
    <location>
        <begin position="87"/>
        <end position="185"/>
    </location>
</feature>
<name>A0A916XNA6_9HYPH</name>
<evidence type="ECO:0000256" key="5">
    <source>
        <dbReference type="ARBA" id="ARBA00022763"/>
    </source>
</evidence>
<dbReference type="PANTHER" id="PTHR46796">
    <property type="entry name" value="HTH-TYPE TRANSCRIPTIONAL ACTIVATOR RHAS-RELATED"/>
    <property type="match status" value="1"/>
</dbReference>
<evidence type="ECO:0000256" key="2">
    <source>
        <dbReference type="ARBA" id="ARBA00022603"/>
    </source>
</evidence>
<dbReference type="InterPro" id="IPR004026">
    <property type="entry name" value="Ada_DNA_repair_Zn-bd"/>
</dbReference>
<evidence type="ECO:0000313" key="14">
    <source>
        <dbReference type="Proteomes" id="UP000637002"/>
    </source>
</evidence>
<dbReference type="SUPFAM" id="SSF57884">
    <property type="entry name" value="Ada DNA repair protein, N-terminal domain (N-Ada 10)"/>
    <property type="match status" value="1"/>
</dbReference>
<dbReference type="RefSeq" id="WP_188611927.1">
    <property type="nucleotide sequence ID" value="NZ_BMGG01000010.1"/>
</dbReference>
<evidence type="ECO:0000256" key="6">
    <source>
        <dbReference type="ARBA" id="ARBA00022833"/>
    </source>
</evidence>
<protein>
    <submittedName>
        <fullName evidence="13">AraC family transcriptional regulator</fullName>
    </submittedName>
</protein>
<dbReference type="SUPFAM" id="SSF46689">
    <property type="entry name" value="Homeodomain-like"/>
    <property type="match status" value="1"/>
</dbReference>
<keyword evidence="8" id="KW-0238">DNA-binding</keyword>
<evidence type="ECO:0000256" key="10">
    <source>
        <dbReference type="ARBA" id="ARBA00023163"/>
    </source>
</evidence>
<keyword evidence="2" id="KW-0489">Methyltransferase</keyword>
<reference evidence="13" key="1">
    <citation type="journal article" date="2014" name="Int. J. Syst. Evol. Microbiol.">
        <title>Complete genome sequence of Corynebacterium casei LMG S-19264T (=DSM 44701T), isolated from a smear-ripened cheese.</title>
        <authorList>
            <consortium name="US DOE Joint Genome Institute (JGI-PGF)"/>
            <person name="Walter F."/>
            <person name="Albersmeier A."/>
            <person name="Kalinowski J."/>
            <person name="Ruckert C."/>
        </authorList>
    </citation>
    <scope>NUCLEOTIDE SEQUENCE</scope>
    <source>
        <strain evidence="13">CGMCC 1.12919</strain>
    </source>
</reference>
<evidence type="ECO:0000256" key="8">
    <source>
        <dbReference type="ARBA" id="ARBA00023125"/>
    </source>
</evidence>
<evidence type="ECO:0000256" key="9">
    <source>
        <dbReference type="ARBA" id="ARBA00023159"/>
    </source>
</evidence>
<evidence type="ECO:0000256" key="1">
    <source>
        <dbReference type="ARBA" id="ARBA00001947"/>
    </source>
</evidence>